<evidence type="ECO:0008006" key="3">
    <source>
        <dbReference type="Google" id="ProtNLM"/>
    </source>
</evidence>
<comment type="caution">
    <text evidence="1">The sequence shown here is derived from an EMBL/GenBank/DDBJ whole genome shotgun (WGS) entry which is preliminary data.</text>
</comment>
<accession>A0AAD3DHI5</accession>
<protein>
    <recommendedName>
        <fullName evidence="3">Ubiquitin-like domain-containing protein</fullName>
    </recommendedName>
</protein>
<gene>
    <name evidence="1" type="ORF">Agub_g1096</name>
</gene>
<dbReference type="AlphaFoldDB" id="A0AAD3DHI5"/>
<keyword evidence="2" id="KW-1185">Reference proteome</keyword>
<dbReference type="EMBL" id="BMAR01000001">
    <property type="protein sequence ID" value="GFR40527.1"/>
    <property type="molecule type" value="Genomic_DNA"/>
</dbReference>
<organism evidence="1 2">
    <name type="scientific">Astrephomene gubernaculifera</name>
    <dbReference type="NCBI Taxonomy" id="47775"/>
    <lineage>
        <taxon>Eukaryota</taxon>
        <taxon>Viridiplantae</taxon>
        <taxon>Chlorophyta</taxon>
        <taxon>core chlorophytes</taxon>
        <taxon>Chlorophyceae</taxon>
        <taxon>CS clade</taxon>
        <taxon>Chlamydomonadales</taxon>
        <taxon>Astrephomenaceae</taxon>
        <taxon>Astrephomene</taxon>
    </lineage>
</organism>
<sequence>LLCADDLCALLRQRVARLPVEQLEAPALECFKACWRGALWSLREDGRSPHRDEGERAALGRRLGEVQALGRDYLWQIVLDCQRPPVTAAASHCLLQELYGGRPLDMISDTRQRLMDAAALLTPAPTSSTPTSTTSPAAWARACSRATRCLQLLEQLAGKDELSMPPVPAHGRSWQGSSLLVEVGLPEAAGRVKLGCAGNEYVGLLRRRVAAKMGVEPACVRLVVGGQELRSDSCCLASSLPPAWSPRQALLAHVSPRPNRYSRFGEGWWAEWHAGSSLAHLHHD</sequence>
<dbReference type="Proteomes" id="UP001054857">
    <property type="component" value="Unassembled WGS sequence"/>
</dbReference>
<reference evidence="1 2" key="1">
    <citation type="journal article" date="2021" name="Sci. Rep.">
        <title>Genome sequencing of the multicellular alga Astrephomene provides insights into convergent evolution of germ-soma differentiation.</title>
        <authorList>
            <person name="Yamashita S."/>
            <person name="Yamamoto K."/>
            <person name="Matsuzaki R."/>
            <person name="Suzuki S."/>
            <person name="Yamaguchi H."/>
            <person name="Hirooka S."/>
            <person name="Minakuchi Y."/>
            <person name="Miyagishima S."/>
            <person name="Kawachi M."/>
            <person name="Toyoda A."/>
            <person name="Nozaki H."/>
        </authorList>
    </citation>
    <scope>NUCLEOTIDE SEQUENCE [LARGE SCALE GENOMIC DNA]</scope>
    <source>
        <strain evidence="1 2">NIES-4017</strain>
    </source>
</reference>
<name>A0AAD3DHI5_9CHLO</name>
<evidence type="ECO:0000313" key="2">
    <source>
        <dbReference type="Proteomes" id="UP001054857"/>
    </source>
</evidence>
<feature type="non-terminal residue" evidence="1">
    <location>
        <position position="284"/>
    </location>
</feature>
<feature type="non-terminal residue" evidence="1">
    <location>
        <position position="1"/>
    </location>
</feature>
<evidence type="ECO:0000313" key="1">
    <source>
        <dbReference type="EMBL" id="GFR40527.1"/>
    </source>
</evidence>
<proteinExistence type="predicted"/>